<keyword evidence="1" id="KW-0812">Transmembrane</keyword>
<feature type="non-terminal residue" evidence="2">
    <location>
        <position position="239"/>
    </location>
</feature>
<protein>
    <submittedName>
        <fullName evidence="2">Uncharacterized protein</fullName>
    </submittedName>
</protein>
<comment type="caution">
    <text evidence="2">The sequence shown here is derived from an EMBL/GenBank/DDBJ whole genome shotgun (WGS) entry which is preliminary data.</text>
</comment>
<feature type="transmembrane region" description="Helical" evidence="1">
    <location>
        <begin position="187"/>
        <end position="204"/>
    </location>
</feature>
<evidence type="ECO:0000256" key="1">
    <source>
        <dbReference type="SAM" id="Phobius"/>
    </source>
</evidence>
<dbReference type="AlphaFoldDB" id="X1D275"/>
<accession>X1D275</accession>
<gene>
    <name evidence="2" type="ORF">S01H4_41849</name>
</gene>
<keyword evidence="1" id="KW-1133">Transmembrane helix</keyword>
<sequence>MNISLISSYRYDWRFVLGLVAGIYCLINLALPHAPISGTITTYVLQPILWGLLAWAILRLPRYSPAGKLRLKSSLIQLALIIGFFQIGVSVIGGLFSSFGKSPYSFTPLGIFTNLIFVGAMLIGMELSRAWLINRLGRRHTFLALAWVTLLYTLLCLPLAQVTGLGANIESVTFLNSSFLPLVAENLLATFLAFLAGPLASIAYRGILSGFEWFCPILPNPSWVLKGLLGTIVPIVSLV</sequence>
<feature type="transmembrane region" description="Helical" evidence="1">
    <location>
        <begin position="40"/>
        <end position="58"/>
    </location>
</feature>
<evidence type="ECO:0000313" key="2">
    <source>
        <dbReference type="EMBL" id="GAH02350.1"/>
    </source>
</evidence>
<organism evidence="2">
    <name type="scientific">marine sediment metagenome</name>
    <dbReference type="NCBI Taxonomy" id="412755"/>
    <lineage>
        <taxon>unclassified sequences</taxon>
        <taxon>metagenomes</taxon>
        <taxon>ecological metagenomes</taxon>
    </lineage>
</organism>
<feature type="transmembrane region" description="Helical" evidence="1">
    <location>
        <begin position="144"/>
        <end position="167"/>
    </location>
</feature>
<proteinExistence type="predicted"/>
<name>X1D275_9ZZZZ</name>
<keyword evidence="1" id="KW-0472">Membrane</keyword>
<dbReference type="EMBL" id="BART01022918">
    <property type="protein sequence ID" value="GAH02350.1"/>
    <property type="molecule type" value="Genomic_DNA"/>
</dbReference>
<feature type="transmembrane region" description="Helical" evidence="1">
    <location>
        <begin position="12"/>
        <end position="34"/>
    </location>
</feature>
<feature type="transmembrane region" description="Helical" evidence="1">
    <location>
        <begin position="78"/>
        <end position="99"/>
    </location>
</feature>
<feature type="transmembrane region" description="Helical" evidence="1">
    <location>
        <begin position="111"/>
        <end position="132"/>
    </location>
</feature>
<reference evidence="2" key="1">
    <citation type="journal article" date="2014" name="Front. Microbiol.">
        <title>High frequency of phylogenetically diverse reductive dehalogenase-homologous genes in deep subseafloor sedimentary metagenomes.</title>
        <authorList>
            <person name="Kawai M."/>
            <person name="Futagami T."/>
            <person name="Toyoda A."/>
            <person name="Takaki Y."/>
            <person name="Nishi S."/>
            <person name="Hori S."/>
            <person name="Arai W."/>
            <person name="Tsubouchi T."/>
            <person name="Morono Y."/>
            <person name="Uchiyama I."/>
            <person name="Ito T."/>
            <person name="Fujiyama A."/>
            <person name="Inagaki F."/>
            <person name="Takami H."/>
        </authorList>
    </citation>
    <scope>NUCLEOTIDE SEQUENCE</scope>
    <source>
        <strain evidence="2">Expedition CK06-06</strain>
    </source>
</reference>